<dbReference type="InterPro" id="IPR050483">
    <property type="entry name" value="CoA-transferase_III_domain"/>
</dbReference>
<dbReference type="GO" id="GO:0008410">
    <property type="term" value="F:CoA-transferase activity"/>
    <property type="evidence" value="ECO:0007669"/>
    <property type="project" value="TreeGrafter"/>
</dbReference>
<name>A0A3N1KZE9_9PROT</name>
<dbReference type="EMBL" id="RJKX01000016">
    <property type="protein sequence ID" value="ROP83576.1"/>
    <property type="molecule type" value="Genomic_DNA"/>
</dbReference>
<proteinExistence type="predicted"/>
<sequence length="392" mass="41730">MPGALHGLTVLDLTSHLSGPYCAMLLADHGADVIKVERPGTGDDARRMPPFVNGEGAPFMIWNRNKRSVAIDLKSPEGKAALLKLVDGADILIENNRPGAMDRLGLGWDVLHARNPRLIQGSISGFGQTGPYAERGGFDLVSQGMSGLMSINGAADGPPHRLPIAISDVAAGMHLAIGLLAAVEARHRTGRGQMVETSLLESALSFLVYEAAHVFATGQRPARLGQAHRGSSPYQAFQTADGWITVGAGQQNFWERLCDILEVPELVADPRFVTNADRVANNDVLVALLQQRLLLQPSQHWLDAMDAAAIPGGPILHCDEVLADPHIIARGMVAETEHPHTGTFRTLGVPVKMSETPGSVRRPPPRLGEHTAEVLGTVDGAGPASAAKNRRA</sequence>
<dbReference type="Pfam" id="PF02515">
    <property type="entry name" value="CoA_transf_3"/>
    <property type="match status" value="1"/>
</dbReference>
<dbReference type="PANTHER" id="PTHR48207:SF3">
    <property type="entry name" value="SUCCINATE--HYDROXYMETHYLGLUTARATE COA-TRANSFERASE"/>
    <property type="match status" value="1"/>
</dbReference>
<dbReference type="OrthoDB" id="7457784at2"/>
<reference evidence="2 3" key="1">
    <citation type="submission" date="2018-11" db="EMBL/GenBank/DDBJ databases">
        <title>Genomic Encyclopedia of Type Strains, Phase IV (KMG-IV): sequencing the most valuable type-strain genomes for metagenomic binning, comparative biology and taxonomic classification.</title>
        <authorList>
            <person name="Goeker M."/>
        </authorList>
    </citation>
    <scope>NUCLEOTIDE SEQUENCE [LARGE SCALE GENOMIC DNA]</scope>
    <source>
        <strain evidence="2 3">DSM 5900</strain>
    </source>
</reference>
<dbReference type="Gene3D" id="3.40.50.10540">
    <property type="entry name" value="Crotonobetainyl-coa:carnitine coa-transferase, domain 1"/>
    <property type="match status" value="1"/>
</dbReference>
<dbReference type="SUPFAM" id="SSF89796">
    <property type="entry name" value="CoA-transferase family III (CaiB/BaiF)"/>
    <property type="match status" value="1"/>
</dbReference>
<dbReference type="AlphaFoldDB" id="A0A3N1KZE9"/>
<accession>A0A3N1KZE9</accession>
<dbReference type="InterPro" id="IPR023606">
    <property type="entry name" value="CoA-Trfase_III_dom_1_sf"/>
</dbReference>
<dbReference type="InterPro" id="IPR044855">
    <property type="entry name" value="CoA-Trfase_III_dom3_sf"/>
</dbReference>
<organism evidence="2 3">
    <name type="scientific">Stella humosa</name>
    <dbReference type="NCBI Taxonomy" id="94"/>
    <lineage>
        <taxon>Bacteria</taxon>
        <taxon>Pseudomonadati</taxon>
        <taxon>Pseudomonadota</taxon>
        <taxon>Alphaproteobacteria</taxon>
        <taxon>Rhodospirillales</taxon>
        <taxon>Stellaceae</taxon>
        <taxon>Stella</taxon>
    </lineage>
</organism>
<dbReference type="RefSeq" id="WP_123693261.1">
    <property type="nucleotide sequence ID" value="NZ_RJKX01000016.1"/>
</dbReference>
<dbReference type="InterPro" id="IPR003673">
    <property type="entry name" value="CoA-Trfase_fam_III"/>
</dbReference>
<dbReference type="Proteomes" id="UP000278222">
    <property type="component" value="Unassembled WGS sequence"/>
</dbReference>
<evidence type="ECO:0000313" key="3">
    <source>
        <dbReference type="Proteomes" id="UP000278222"/>
    </source>
</evidence>
<evidence type="ECO:0000313" key="2">
    <source>
        <dbReference type="EMBL" id="ROP83576.1"/>
    </source>
</evidence>
<comment type="caution">
    <text evidence="2">The sequence shown here is derived from an EMBL/GenBank/DDBJ whole genome shotgun (WGS) entry which is preliminary data.</text>
</comment>
<dbReference type="PANTHER" id="PTHR48207">
    <property type="entry name" value="SUCCINATE--HYDROXYMETHYLGLUTARATE COA-TRANSFERASE"/>
    <property type="match status" value="1"/>
</dbReference>
<dbReference type="Gene3D" id="3.30.1540.10">
    <property type="entry name" value="formyl-coa transferase, domain 3"/>
    <property type="match status" value="1"/>
</dbReference>
<keyword evidence="1 2" id="KW-0808">Transferase</keyword>
<gene>
    <name evidence="2" type="ORF">EDC65_4224</name>
</gene>
<evidence type="ECO:0000256" key="1">
    <source>
        <dbReference type="ARBA" id="ARBA00022679"/>
    </source>
</evidence>
<keyword evidence="3" id="KW-1185">Reference proteome</keyword>
<protein>
    <submittedName>
        <fullName evidence="2">Formyl-CoA transferase/CoA:oxalate CoA-transferase</fullName>
    </submittedName>
</protein>